<reference evidence="11" key="2">
    <citation type="submission" date="2008-08" db="EMBL/GenBank/DDBJ databases">
        <authorList>
            <consortium name="Diatom Consortium"/>
            <person name="Grigoriev I."/>
            <person name="Grimwood J."/>
            <person name="Kuo A."/>
            <person name="Otillar R.P."/>
            <person name="Salamov A."/>
            <person name="Detter J.C."/>
            <person name="Lindquist E."/>
            <person name="Shapiro H."/>
            <person name="Lucas S."/>
            <person name="Glavina del Rio T."/>
            <person name="Pitluck S."/>
            <person name="Rokhsar D."/>
            <person name="Bowler C."/>
        </authorList>
    </citation>
    <scope>GENOME REANNOTATION</scope>
    <source>
        <strain evidence="11">CCAP 1055/1</strain>
    </source>
</reference>
<keyword evidence="6" id="KW-0811">Translocation</keyword>
<feature type="compositionally biased region" description="Polar residues" evidence="8">
    <location>
        <begin position="277"/>
        <end position="286"/>
    </location>
</feature>
<proteinExistence type="predicted"/>
<reference evidence="10 11" key="1">
    <citation type="journal article" date="2008" name="Nature">
        <title>The Phaeodactylum genome reveals the evolutionary history of diatom genomes.</title>
        <authorList>
            <person name="Bowler C."/>
            <person name="Allen A.E."/>
            <person name="Badger J.H."/>
            <person name="Grimwood J."/>
            <person name="Jabbari K."/>
            <person name="Kuo A."/>
            <person name="Maheswari U."/>
            <person name="Martens C."/>
            <person name="Maumus F."/>
            <person name="Otillar R.P."/>
            <person name="Rayko E."/>
            <person name="Salamov A."/>
            <person name="Vandepoele K."/>
            <person name="Beszteri B."/>
            <person name="Gruber A."/>
            <person name="Heijde M."/>
            <person name="Katinka M."/>
            <person name="Mock T."/>
            <person name="Valentin K."/>
            <person name="Verret F."/>
            <person name="Berges J.A."/>
            <person name="Brownlee C."/>
            <person name="Cadoret J.P."/>
            <person name="Chiovitti A."/>
            <person name="Choi C.J."/>
            <person name="Coesel S."/>
            <person name="De Martino A."/>
            <person name="Detter J.C."/>
            <person name="Durkin C."/>
            <person name="Falciatore A."/>
            <person name="Fournet J."/>
            <person name="Haruta M."/>
            <person name="Huysman M.J."/>
            <person name="Jenkins B.D."/>
            <person name="Jiroutova K."/>
            <person name="Jorgensen R.E."/>
            <person name="Joubert Y."/>
            <person name="Kaplan A."/>
            <person name="Kroger N."/>
            <person name="Kroth P.G."/>
            <person name="La Roche J."/>
            <person name="Lindquist E."/>
            <person name="Lommer M."/>
            <person name="Martin-Jezequel V."/>
            <person name="Lopez P.J."/>
            <person name="Lucas S."/>
            <person name="Mangogna M."/>
            <person name="McGinnis K."/>
            <person name="Medlin L.K."/>
            <person name="Montsant A."/>
            <person name="Oudot-Le Secq M.P."/>
            <person name="Napoli C."/>
            <person name="Obornik M."/>
            <person name="Parker M.S."/>
            <person name="Petit J.L."/>
            <person name="Porcel B.M."/>
            <person name="Poulsen N."/>
            <person name="Robison M."/>
            <person name="Rychlewski L."/>
            <person name="Rynearson T.A."/>
            <person name="Schmutz J."/>
            <person name="Shapiro H."/>
            <person name="Siaut M."/>
            <person name="Stanley M."/>
            <person name="Sussman M.R."/>
            <person name="Taylor A.R."/>
            <person name="Vardi A."/>
            <person name="von Dassow P."/>
            <person name="Vyverman W."/>
            <person name="Willis A."/>
            <person name="Wyrwicz L.S."/>
            <person name="Rokhsar D.S."/>
            <person name="Weissenbach J."/>
            <person name="Armbrust E.V."/>
            <person name="Green B.R."/>
            <person name="Van de Peer Y."/>
            <person name="Grigoriev I.V."/>
        </authorList>
    </citation>
    <scope>NUCLEOTIDE SEQUENCE [LARGE SCALE GENOMIC DNA]</scope>
    <source>
        <strain evidence="10 11">CCAP 1055/1</strain>
    </source>
</reference>
<evidence type="ECO:0000313" key="10">
    <source>
        <dbReference type="EMBL" id="EEC48784.1"/>
    </source>
</evidence>
<dbReference type="InterPro" id="IPR003369">
    <property type="entry name" value="TatA/B/E"/>
</dbReference>
<protein>
    <submittedName>
        <fullName evidence="10">Uncharacterized protein</fullName>
    </submittedName>
</protein>
<evidence type="ECO:0000256" key="5">
    <source>
        <dbReference type="ARBA" id="ARBA00022989"/>
    </source>
</evidence>
<evidence type="ECO:0000256" key="8">
    <source>
        <dbReference type="SAM" id="MobiDB-lite"/>
    </source>
</evidence>
<organism evidence="10 11">
    <name type="scientific">Phaeodactylum tricornutum (strain CCAP 1055/1)</name>
    <dbReference type="NCBI Taxonomy" id="556484"/>
    <lineage>
        <taxon>Eukaryota</taxon>
        <taxon>Sar</taxon>
        <taxon>Stramenopiles</taxon>
        <taxon>Ochrophyta</taxon>
        <taxon>Bacillariophyta</taxon>
        <taxon>Bacillariophyceae</taxon>
        <taxon>Bacillariophycidae</taxon>
        <taxon>Naviculales</taxon>
        <taxon>Phaeodactylaceae</taxon>
        <taxon>Phaeodactylum</taxon>
    </lineage>
</organism>
<comment type="subcellular location">
    <subcellularLocation>
        <location evidence="1">Membrane</location>
        <topology evidence="1">Single-pass membrane protein</topology>
    </subcellularLocation>
</comment>
<feature type="compositionally biased region" description="Low complexity" evidence="8">
    <location>
        <begin position="217"/>
        <end position="239"/>
    </location>
</feature>
<dbReference type="PaxDb" id="2850-Phatr45427"/>
<keyword evidence="5" id="KW-1133">Transmembrane helix</keyword>
<feature type="region of interest" description="Disordered" evidence="8">
    <location>
        <begin position="410"/>
        <end position="436"/>
    </location>
</feature>
<dbReference type="KEGG" id="pti:PHATRDRAFT_45427"/>
<accession>B7FXN1</accession>
<dbReference type="InParanoid" id="B7FXN1"/>
<evidence type="ECO:0000313" key="11">
    <source>
        <dbReference type="Proteomes" id="UP000000759"/>
    </source>
</evidence>
<name>B7FXN1_PHATC</name>
<evidence type="ECO:0000256" key="4">
    <source>
        <dbReference type="ARBA" id="ARBA00022927"/>
    </source>
</evidence>
<keyword evidence="9" id="KW-0732">Signal</keyword>
<evidence type="ECO:0000256" key="6">
    <source>
        <dbReference type="ARBA" id="ARBA00023010"/>
    </source>
</evidence>
<feature type="compositionally biased region" description="Basic residues" evidence="8">
    <location>
        <begin position="199"/>
        <end position="209"/>
    </location>
</feature>
<dbReference type="Proteomes" id="UP000000759">
    <property type="component" value="Chromosome 7"/>
</dbReference>
<evidence type="ECO:0000256" key="1">
    <source>
        <dbReference type="ARBA" id="ARBA00004167"/>
    </source>
</evidence>
<dbReference type="Gene3D" id="1.20.5.3310">
    <property type="match status" value="1"/>
</dbReference>
<keyword evidence="2" id="KW-0813">Transport</keyword>
<evidence type="ECO:0000256" key="3">
    <source>
        <dbReference type="ARBA" id="ARBA00022692"/>
    </source>
</evidence>
<feature type="region of interest" description="Disordered" evidence="8">
    <location>
        <begin position="185"/>
        <end position="331"/>
    </location>
</feature>
<keyword evidence="11" id="KW-1185">Reference proteome</keyword>
<feature type="compositionally biased region" description="Basic and acidic residues" evidence="8">
    <location>
        <begin position="421"/>
        <end position="436"/>
    </location>
</feature>
<evidence type="ECO:0000256" key="7">
    <source>
        <dbReference type="ARBA" id="ARBA00023136"/>
    </source>
</evidence>
<sequence>MVVRRRKIAAVLLLTLTLFSKGASFQTVTSWGVHSRCRLGRPAANPYPTPTTQGIVDLQHGNPRGSASSTSLNMFMGSDGGLLGIGGPELFTILLVGYFVLGPSDLYKLVKEIGKFIQNIRSLGTDLSTTFESNMENQLQLQELRKAQRELTDAFSFRRSINVDDSEAFATTATTPRAEEALVGGVAALGNDGEDNATRKRKKIKRRKRQPTEEELAAQAEATAEPAPPLSTSTFSTSSVATEAPMSSVGNVPDLIMPGNTERESTGDPFVNDTPYGVSQSGSESKMTPEEEAEVEREFAKYSSDPMPSSSNDVSGWYGAPDQSRYDADAQSRFQQQVAGDWNKSVMANEDKLSPLAKVMEMLAVLEKEKVAKTRLLEEEFRKRAEMEDAFYQKQRTLLEEAAAQVQTDAYSSFGKGGKSSKRDVDNDKKNSTFVI</sequence>
<evidence type="ECO:0000256" key="9">
    <source>
        <dbReference type="SAM" id="SignalP"/>
    </source>
</evidence>
<dbReference type="RefSeq" id="XP_002179798.1">
    <property type="nucleotide sequence ID" value="XM_002179762.1"/>
</dbReference>
<evidence type="ECO:0000256" key="2">
    <source>
        <dbReference type="ARBA" id="ARBA00022448"/>
    </source>
</evidence>
<keyword evidence="3" id="KW-0812">Transmembrane</keyword>
<dbReference type="Pfam" id="PF02416">
    <property type="entry name" value="TatA_B_E"/>
    <property type="match status" value="1"/>
</dbReference>
<dbReference type="OrthoDB" id="47875at2759"/>
<dbReference type="HOGENOM" id="CLU_763899_0_0_1"/>
<dbReference type="eggNOG" id="ENOG502SPRD">
    <property type="taxonomic scope" value="Eukaryota"/>
</dbReference>
<gene>
    <name evidence="10" type="ORF">PHATRDRAFT_45427</name>
</gene>
<dbReference type="EMBL" id="CM000610">
    <property type="protein sequence ID" value="EEC48784.1"/>
    <property type="molecule type" value="Genomic_DNA"/>
</dbReference>
<dbReference type="AlphaFoldDB" id="B7FXN1"/>
<feature type="signal peptide" evidence="9">
    <location>
        <begin position="1"/>
        <end position="24"/>
    </location>
</feature>
<feature type="chain" id="PRO_5002852792" evidence="9">
    <location>
        <begin position="25"/>
        <end position="436"/>
    </location>
</feature>
<dbReference type="GeneID" id="7200674"/>
<keyword evidence="7" id="KW-0472">Membrane</keyword>
<keyword evidence="4" id="KW-0653">Protein transport</keyword>